<evidence type="ECO:0000313" key="2">
    <source>
        <dbReference type="Proteomes" id="UP001596442"/>
    </source>
</evidence>
<gene>
    <name evidence="1" type="ORF">ACFQEU_17940</name>
</gene>
<evidence type="ECO:0008006" key="3">
    <source>
        <dbReference type="Google" id="ProtNLM"/>
    </source>
</evidence>
<dbReference type="EMBL" id="JBHSWW010000718">
    <property type="protein sequence ID" value="MFC6755334.1"/>
    <property type="molecule type" value="Genomic_DNA"/>
</dbReference>
<dbReference type="Gene3D" id="3.40.630.10">
    <property type="entry name" value="Zn peptidases"/>
    <property type="match status" value="1"/>
</dbReference>
<dbReference type="RefSeq" id="WP_379784366.1">
    <property type="nucleotide sequence ID" value="NZ_JBHSWW010000718.1"/>
</dbReference>
<evidence type="ECO:0000313" key="1">
    <source>
        <dbReference type="EMBL" id="MFC6755334.1"/>
    </source>
</evidence>
<name>A0ABD5SEK0_9EURY</name>
<dbReference type="Proteomes" id="UP001596442">
    <property type="component" value="Unassembled WGS sequence"/>
</dbReference>
<dbReference type="SUPFAM" id="SSF53187">
    <property type="entry name" value="Zn-dependent exopeptidases"/>
    <property type="match status" value="1"/>
</dbReference>
<organism evidence="1 2">
    <name type="scientific">Halorubrum tibetense</name>
    <dbReference type="NCBI Taxonomy" id="175631"/>
    <lineage>
        <taxon>Archaea</taxon>
        <taxon>Methanobacteriati</taxon>
        <taxon>Methanobacteriota</taxon>
        <taxon>Stenosarchaea group</taxon>
        <taxon>Halobacteria</taxon>
        <taxon>Halobacteriales</taxon>
        <taxon>Haloferacaceae</taxon>
        <taxon>Halorubrum</taxon>
    </lineage>
</organism>
<keyword evidence="2" id="KW-1185">Reference proteome</keyword>
<sequence>GNGGPDLIALGAEGVAMFGLALDGTDYFDLHHTANDTFDKVEAERLNQTATSFAMFAFLAANAPSSFGSGEPYLVEKAKQATH</sequence>
<reference evidence="1 2" key="1">
    <citation type="journal article" date="2019" name="Int. J. Syst. Evol. Microbiol.">
        <title>The Global Catalogue of Microorganisms (GCM) 10K type strain sequencing project: providing services to taxonomists for standard genome sequencing and annotation.</title>
        <authorList>
            <consortium name="The Broad Institute Genomics Platform"/>
            <consortium name="The Broad Institute Genome Sequencing Center for Infectious Disease"/>
            <person name="Wu L."/>
            <person name="Ma J."/>
        </authorList>
    </citation>
    <scope>NUCLEOTIDE SEQUENCE [LARGE SCALE GENOMIC DNA]</scope>
    <source>
        <strain evidence="1 2">CGMCC 1.3239</strain>
    </source>
</reference>
<dbReference type="AlphaFoldDB" id="A0ABD5SEK0"/>
<comment type="caution">
    <text evidence="1">The sequence shown here is derived from an EMBL/GenBank/DDBJ whole genome shotgun (WGS) entry which is preliminary data.</text>
</comment>
<feature type="non-terminal residue" evidence="1">
    <location>
        <position position="1"/>
    </location>
</feature>
<accession>A0ABD5SEK0</accession>
<protein>
    <recommendedName>
        <fullName evidence="3">Peptidase M28</fullName>
    </recommendedName>
</protein>
<proteinExistence type="predicted"/>